<comment type="cofactor">
    <cofactor evidence="1 7">
        <name>pyridoxal 5'-phosphate</name>
        <dbReference type="ChEBI" id="CHEBI:597326"/>
    </cofactor>
</comment>
<comment type="catalytic activity">
    <reaction evidence="6 8">
        <text>(sulfur carrier)-H + L-cysteine = (sulfur carrier)-SH + L-alanine</text>
        <dbReference type="Rhea" id="RHEA:43892"/>
        <dbReference type="Rhea" id="RHEA-COMP:14737"/>
        <dbReference type="Rhea" id="RHEA-COMP:14739"/>
        <dbReference type="ChEBI" id="CHEBI:29917"/>
        <dbReference type="ChEBI" id="CHEBI:35235"/>
        <dbReference type="ChEBI" id="CHEBI:57972"/>
        <dbReference type="ChEBI" id="CHEBI:64428"/>
        <dbReference type="EC" id="2.8.1.7"/>
    </reaction>
</comment>
<dbReference type="PROSITE" id="PS00595">
    <property type="entry name" value="AA_TRANSFER_CLASS_5"/>
    <property type="match status" value="1"/>
</dbReference>
<accession>B3ESZ7</accession>
<organism evidence="10 11">
    <name type="scientific">Amoebophilus asiaticus (strain 5a2)</name>
    <dbReference type="NCBI Taxonomy" id="452471"/>
    <lineage>
        <taxon>Bacteria</taxon>
        <taxon>Pseudomonadati</taxon>
        <taxon>Bacteroidota</taxon>
        <taxon>Cytophagia</taxon>
        <taxon>Cytophagales</taxon>
        <taxon>Amoebophilaceae</taxon>
        <taxon>Candidatus Amoebophilus</taxon>
    </lineage>
</organism>
<keyword evidence="5 8" id="KW-0663">Pyridoxal phosphate</keyword>
<dbReference type="PIRSF" id="PIRSF005572">
    <property type="entry name" value="NifS"/>
    <property type="match status" value="1"/>
</dbReference>
<dbReference type="InterPro" id="IPR010970">
    <property type="entry name" value="Cys_dSase_SufS"/>
</dbReference>
<dbReference type="InterPro" id="IPR015424">
    <property type="entry name" value="PyrdxlP-dep_Trfase"/>
</dbReference>
<dbReference type="InterPro" id="IPR020578">
    <property type="entry name" value="Aminotrans_V_PyrdxlP_BS"/>
</dbReference>
<dbReference type="NCBIfam" id="TIGR01979">
    <property type="entry name" value="sufS"/>
    <property type="match status" value="1"/>
</dbReference>
<dbReference type="InterPro" id="IPR000192">
    <property type="entry name" value="Aminotrans_V_dom"/>
</dbReference>
<dbReference type="SUPFAM" id="SSF53383">
    <property type="entry name" value="PLP-dependent transferases"/>
    <property type="match status" value="1"/>
</dbReference>
<dbReference type="AlphaFoldDB" id="B3ESZ7"/>
<comment type="function">
    <text evidence="2 8">Catalyzes the removal of elemental sulfur and selenium atoms from L-cysteine, L-cystine, L-selenocysteine, and L-selenocystine to produce L-alanine.</text>
</comment>
<dbReference type="PANTHER" id="PTHR43586">
    <property type="entry name" value="CYSTEINE DESULFURASE"/>
    <property type="match status" value="1"/>
</dbReference>
<keyword evidence="4 8" id="KW-0808">Transferase</keyword>
<dbReference type="RefSeq" id="WP_012473114.1">
    <property type="nucleotide sequence ID" value="NC_010830.1"/>
</dbReference>
<dbReference type="InterPro" id="IPR015422">
    <property type="entry name" value="PyrdxlP-dep_Trfase_small"/>
</dbReference>
<dbReference type="eggNOG" id="COG0520">
    <property type="taxonomic scope" value="Bacteria"/>
</dbReference>
<sequence>MITSTPQSIIWTPQEIRRQFPSLEQKVHGSKPLVYLDNAATTQKPQTVLDALIQHYNYSNANVHRAMHVLADRATEALEDTRKTVQEFINAPGAEEIIFTSGTTASINLVASSYGQVYIQPGDEIIISHMEHHANIVPWQMLCQTRKAHLKVIPIDDRGELIMSSFEQLLTAKTRLVAVAYASNNLGTINPIQEIIAKAHHAGALVLIDAAQAAAHLLIDVQSLDCDFLAFSAHKAYGPTGVGILYGKRALLEQMPPYQGGGEMIKEVTLSSSTYNDIPYKFEAGTPNIADIIGFRAALDFIRNLGWSIINKHEKELTSYTQHLLGKIDRIRLIGTATDKVGIVSFTVDKMHHLDVGMLLDAQGIAVRTGHGCAQPLMQRLGVEGIVRVSLAVYNTFEEINYLAHVVAKIVK</sequence>
<reference evidence="10 11" key="1">
    <citation type="journal article" date="2010" name="J. Bacteriol.">
        <title>The genome of the amoeba symbiont 'Candidatus Amoebophilus asiaticus' reveals common mechanisms for host cell interaction among amoeba-associated bacteria.</title>
        <authorList>
            <person name="Schmitz-Esser S."/>
            <person name="Tischler P."/>
            <person name="Arnold R."/>
            <person name="Montanaro J."/>
            <person name="Wagner M."/>
            <person name="Rattei T."/>
            <person name="Horn M."/>
        </authorList>
    </citation>
    <scope>NUCLEOTIDE SEQUENCE [LARGE SCALE GENOMIC DNA]</scope>
    <source>
        <strain evidence="10 11">5a2</strain>
    </source>
</reference>
<dbReference type="GO" id="GO:0006534">
    <property type="term" value="P:cysteine metabolic process"/>
    <property type="evidence" value="ECO:0007669"/>
    <property type="project" value="UniProtKB-UniRule"/>
</dbReference>
<evidence type="ECO:0000256" key="3">
    <source>
        <dbReference type="ARBA" id="ARBA00010447"/>
    </source>
</evidence>
<dbReference type="InterPro" id="IPR016454">
    <property type="entry name" value="Cysteine_dSase"/>
</dbReference>
<dbReference type="OrthoDB" id="9804366at2"/>
<dbReference type="HOGENOM" id="CLU_003433_2_5_10"/>
<keyword evidence="11" id="KW-1185">Reference proteome</keyword>
<feature type="domain" description="Aminotransferase class V" evidence="9">
    <location>
        <begin position="34"/>
        <end position="403"/>
    </location>
</feature>
<dbReference type="EC" id="2.8.1.7" evidence="8"/>
<evidence type="ECO:0000256" key="4">
    <source>
        <dbReference type="ARBA" id="ARBA00022679"/>
    </source>
</evidence>
<dbReference type="KEGG" id="aas:Aasi_0995"/>
<evidence type="ECO:0000256" key="7">
    <source>
        <dbReference type="RuleBase" id="RU004504"/>
    </source>
</evidence>
<name>B3ESZ7_AMOA5</name>
<dbReference type="GO" id="GO:0031071">
    <property type="term" value="F:cysteine desulfurase activity"/>
    <property type="evidence" value="ECO:0007669"/>
    <property type="project" value="UniProtKB-UniRule"/>
</dbReference>
<evidence type="ECO:0000313" key="10">
    <source>
        <dbReference type="EMBL" id="ACE06349.1"/>
    </source>
</evidence>
<evidence type="ECO:0000256" key="8">
    <source>
        <dbReference type="RuleBase" id="RU004506"/>
    </source>
</evidence>
<dbReference type="STRING" id="452471.Aasi_0995"/>
<dbReference type="Gene3D" id="3.40.640.10">
    <property type="entry name" value="Type I PLP-dependent aspartate aminotransferase-like (Major domain)"/>
    <property type="match status" value="1"/>
</dbReference>
<dbReference type="Gene3D" id="3.90.1150.10">
    <property type="entry name" value="Aspartate Aminotransferase, domain 1"/>
    <property type="match status" value="1"/>
</dbReference>
<evidence type="ECO:0000256" key="1">
    <source>
        <dbReference type="ARBA" id="ARBA00001933"/>
    </source>
</evidence>
<dbReference type="Proteomes" id="UP000001227">
    <property type="component" value="Chromosome"/>
</dbReference>
<dbReference type="GO" id="GO:0030170">
    <property type="term" value="F:pyridoxal phosphate binding"/>
    <property type="evidence" value="ECO:0007669"/>
    <property type="project" value="UniProtKB-UniRule"/>
</dbReference>
<evidence type="ECO:0000313" key="11">
    <source>
        <dbReference type="Proteomes" id="UP000001227"/>
    </source>
</evidence>
<dbReference type="PANTHER" id="PTHR43586:SF8">
    <property type="entry name" value="CYSTEINE DESULFURASE 1, CHLOROPLASTIC"/>
    <property type="match status" value="1"/>
</dbReference>
<dbReference type="Pfam" id="PF00266">
    <property type="entry name" value="Aminotran_5"/>
    <property type="match status" value="1"/>
</dbReference>
<evidence type="ECO:0000259" key="9">
    <source>
        <dbReference type="Pfam" id="PF00266"/>
    </source>
</evidence>
<evidence type="ECO:0000256" key="2">
    <source>
        <dbReference type="ARBA" id="ARBA00002824"/>
    </source>
</evidence>
<gene>
    <name evidence="10" type="ordered locus">Aasi_0995</name>
</gene>
<evidence type="ECO:0000256" key="6">
    <source>
        <dbReference type="ARBA" id="ARBA00050776"/>
    </source>
</evidence>
<comment type="similarity">
    <text evidence="3 8">Belongs to the class-V pyridoxal-phosphate-dependent aminotransferase family. Csd subfamily.</text>
</comment>
<protein>
    <recommendedName>
        <fullName evidence="8">Cysteine desulfurase</fullName>
        <ecNumber evidence="8">2.8.1.7</ecNumber>
    </recommendedName>
</protein>
<dbReference type="CDD" id="cd06453">
    <property type="entry name" value="SufS_like"/>
    <property type="match status" value="1"/>
</dbReference>
<dbReference type="InterPro" id="IPR015421">
    <property type="entry name" value="PyrdxlP-dep_Trfase_major"/>
</dbReference>
<proteinExistence type="inferred from homology"/>
<dbReference type="EMBL" id="CP001102">
    <property type="protein sequence ID" value="ACE06349.1"/>
    <property type="molecule type" value="Genomic_DNA"/>
</dbReference>
<evidence type="ECO:0000256" key="5">
    <source>
        <dbReference type="ARBA" id="ARBA00022898"/>
    </source>
</evidence>